<accession>A0A0A8XS23</accession>
<organism evidence="1">
    <name type="scientific">Arundo donax</name>
    <name type="common">Giant reed</name>
    <name type="synonym">Donax arundinaceus</name>
    <dbReference type="NCBI Taxonomy" id="35708"/>
    <lineage>
        <taxon>Eukaryota</taxon>
        <taxon>Viridiplantae</taxon>
        <taxon>Streptophyta</taxon>
        <taxon>Embryophyta</taxon>
        <taxon>Tracheophyta</taxon>
        <taxon>Spermatophyta</taxon>
        <taxon>Magnoliopsida</taxon>
        <taxon>Liliopsida</taxon>
        <taxon>Poales</taxon>
        <taxon>Poaceae</taxon>
        <taxon>PACMAD clade</taxon>
        <taxon>Arundinoideae</taxon>
        <taxon>Arundineae</taxon>
        <taxon>Arundo</taxon>
    </lineage>
</organism>
<evidence type="ECO:0000313" key="1">
    <source>
        <dbReference type="EMBL" id="JAD15500.1"/>
    </source>
</evidence>
<dbReference type="AlphaFoldDB" id="A0A0A8XS23"/>
<dbReference type="EMBL" id="GBRH01282395">
    <property type="protein sequence ID" value="JAD15500.1"/>
    <property type="molecule type" value="Transcribed_RNA"/>
</dbReference>
<name>A0A0A8XS23_ARUDO</name>
<reference evidence="1" key="1">
    <citation type="submission" date="2014-09" db="EMBL/GenBank/DDBJ databases">
        <authorList>
            <person name="Magalhaes I.L.F."/>
            <person name="Oliveira U."/>
            <person name="Santos F.R."/>
            <person name="Vidigal T.H.D.A."/>
            <person name="Brescovit A.D."/>
            <person name="Santos A.J."/>
        </authorList>
    </citation>
    <scope>NUCLEOTIDE SEQUENCE</scope>
    <source>
        <tissue evidence="1">Shoot tissue taken approximately 20 cm above the soil surface</tissue>
    </source>
</reference>
<reference evidence="1" key="2">
    <citation type="journal article" date="2015" name="Data Brief">
        <title>Shoot transcriptome of the giant reed, Arundo donax.</title>
        <authorList>
            <person name="Barrero R.A."/>
            <person name="Guerrero F.D."/>
            <person name="Moolhuijzen P."/>
            <person name="Goolsby J.A."/>
            <person name="Tidwell J."/>
            <person name="Bellgard S.E."/>
            <person name="Bellgard M.I."/>
        </authorList>
    </citation>
    <scope>NUCLEOTIDE SEQUENCE</scope>
    <source>
        <tissue evidence="1">Shoot tissue taken approximately 20 cm above the soil surface</tissue>
    </source>
</reference>
<proteinExistence type="predicted"/>
<sequence>MIKRVKSVGSCLIARLQLAGTHPNVHPISRQSNYSSQITCGTSSVPQLGPHVQDQWLSYSFQ</sequence>
<protein>
    <submittedName>
        <fullName evidence="1">Uncharacterized protein</fullName>
    </submittedName>
</protein>